<reference evidence="5 6" key="1">
    <citation type="submission" date="2018-05" db="EMBL/GenBank/DDBJ databases">
        <title>Description of Sphingomonas pokkalii sp nov, isolated from the rhizosphere of saline tolerant pokkali rice and its draft genome analysis.</title>
        <authorList>
            <person name="Menon R."/>
            <person name="Kumari S."/>
            <person name="Rameshkumar N."/>
        </authorList>
    </citation>
    <scope>NUCLEOTIDE SEQUENCE [LARGE SCALE GENOMIC DNA]</scope>
    <source>
        <strain evidence="5 6">L3B27</strain>
    </source>
</reference>
<dbReference type="PANTHER" id="PTHR46796">
    <property type="entry name" value="HTH-TYPE TRANSCRIPTIONAL ACTIVATOR RHAS-RELATED"/>
    <property type="match status" value="1"/>
</dbReference>
<dbReference type="SMART" id="SM00342">
    <property type="entry name" value="HTH_ARAC"/>
    <property type="match status" value="1"/>
</dbReference>
<comment type="caution">
    <text evidence="5">The sequence shown here is derived from an EMBL/GenBank/DDBJ whole genome shotgun (WGS) entry which is preliminary data.</text>
</comment>
<keyword evidence="1" id="KW-0805">Transcription regulation</keyword>
<accession>A0A2U0SG63</accession>
<evidence type="ECO:0000313" key="5">
    <source>
        <dbReference type="EMBL" id="PVX30337.1"/>
    </source>
</evidence>
<sequence length="187" mass="20515">MYHEALIETGAFGSTGALPQLAVLVDRAIRSLEEDPPLARRCLERLSRLVGAAPAAAEAALLPERIAAPAMAAAKGGLAGWQIHRVTAYIDARLEQPLATEMLAEIVQLSTGHFCRAFKVSMGEPPHAYIMRQRIRRAQTLMLESRDSLSHIACACGLSDQAHLTRLFRRLVGTTPLLWRRAWQQAA</sequence>
<dbReference type="RefSeq" id="WP_116469748.1">
    <property type="nucleotide sequence ID" value="NZ_QENQ01000001.1"/>
</dbReference>
<keyword evidence="2" id="KW-0238">DNA-binding</keyword>
<dbReference type="AlphaFoldDB" id="A0A2U0SG63"/>
<dbReference type="PROSITE" id="PS01124">
    <property type="entry name" value="HTH_ARAC_FAMILY_2"/>
    <property type="match status" value="1"/>
</dbReference>
<dbReference type="GO" id="GO:0043565">
    <property type="term" value="F:sequence-specific DNA binding"/>
    <property type="evidence" value="ECO:0007669"/>
    <property type="project" value="InterPro"/>
</dbReference>
<evidence type="ECO:0000259" key="4">
    <source>
        <dbReference type="PROSITE" id="PS01124"/>
    </source>
</evidence>
<dbReference type="InterPro" id="IPR009057">
    <property type="entry name" value="Homeodomain-like_sf"/>
</dbReference>
<gene>
    <name evidence="5" type="ORF">DD559_14135</name>
</gene>
<dbReference type="EMBL" id="QENQ01000001">
    <property type="protein sequence ID" value="PVX30337.1"/>
    <property type="molecule type" value="Genomic_DNA"/>
</dbReference>
<keyword evidence="3" id="KW-0804">Transcription</keyword>
<dbReference type="Proteomes" id="UP000245890">
    <property type="component" value="Unassembled WGS sequence"/>
</dbReference>
<proteinExistence type="predicted"/>
<evidence type="ECO:0000256" key="3">
    <source>
        <dbReference type="ARBA" id="ARBA00023163"/>
    </source>
</evidence>
<dbReference type="InterPro" id="IPR050204">
    <property type="entry name" value="AraC_XylS_family_regulators"/>
</dbReference>
<dbReference type="Pfam" id="PF12833">
    <property type="entry name" value="HTH_18"/>
    <property type="match status" value="1"/>
</dbReference>
<dbReference type="OrthoDB" id="110167at2"/>
<organism evidence="5 6">
    <name type="scientific">Sphingomonas pokkalii</name>
    <dbReference type="NCBI Taxonomy" id="2175090"/>
    <lineage>
        <taxon>Bacteria</taxon>
        <taxon>Pseudomonadati</taxon>
        <taxon>Pseudomonadota</taxon>
        <taxon>Alphaproteobacteria</taxon>
        <taxon>Sphingomonadales</taxon>
        <taxon>Sphingomonadaceae</taxon>
        <taxon>Sphingomonas</taxon>
    </lineage>
</organism>
<evidence type="ECO:0000256" key="2">
    <source>
        <dbReference type="ARBA" id="ARBA00023125"/>
    </source>
</evidence>
<dbReference type="Gene3D" id="1.10.10.60">
    <property type="entry name" value="Homeodomain-like"/>
    <property type="match status" value="1"/>
</dbReference>
<dbReference type="GO" id="GO:0003700">
    <property type="term" value="F:DNA-binding transcription factor activity"/>
    <property type="evidence" value="ECO:0007669"/>
    <property type="project" value="InterPro"/>
</dbReference>
<name>A0A2U0SG63_9SPHN</name>
<dbReference type="PANTHER" id="PTHR46796:SF6">
    <property type="entry name" value="ARAC SUBFAMILY"/>
    <property type="match status" value="1"/>
</dbReference>
<dbReference type="SUPFAM" id="SSF46689">
    <property type="entry name" value="Homeodomain-like"/>
    <property type="match status" value="2"/>
</dbReference>
<evidence type="ECO:0000256" key="1">
    <source>
        <dbReference type="ARBA" id="ARBA00023015"/>
    </source>
</evidence>
<dbReference type="InterPro" id="IPR018060">
    <property type="entry name" value="HTH_AraC"/>
</dbReference>
<evidence type="ECO:0000313" key="6">
    <source>
        <dbReference type="Proteomes" id="UP000245890"/>
    </source>
</evidence>
<feature type="domain" description="HTH araC/xylS-type" evidence="4">
    <location>
        <begin position="84"/>
        <end position="182"/>
    </location>
</feature>
<protein>
    <submittedName>
        <fullName evidence="5">AraC family transcriptional regulator</fullName>
    </submittedName>
</protein>
<keyword evidence="6" id="KW-1185">Reference proteome</keyword>